<accession>A0A9W4JRG9</accession>
<evidence type="ECO:0000256" key="3">
    <source>
        <dbReference type="ARBA" id="ARBA00022692"/>
    </source>
</evidence>
<keyword evidence="4 11" id="KW-0999">Mitochondrion inner membrane</keyword>
<keyword evidence="14" id="KW-1185">Reference proteome</keyword>
<dbReference type="GO" id="GO:0005743">
    <property type="term" value="C:mitochondrial inner membrane"/>
    <property type="evidence" value="ECO:0007669"/>
    <property type="project" value="UniProtKB-SubCell"/>
</dbReference>
<dbReference type="PANTHER" id="PTHR28202:SF1">
    <property type="entry name" value="ASSEMBLY FACTOR CBP4"/>
    <property type="match status" value="1"/>
</dbReference>
<dbReference type="EMBL" id="CAJVPG010000433">
    <property type="protein sequence ID" value="CAG8416879.1"/>
    <property type="molecule type" value="Genomic_DNA"/>
</dbReference>
<evidence type="ECO:0000313" key="13">
    <source>
        <dbReference type="EMBL" id="CAG8416879.1"/>
    </source>
</evidence>
<feature type="compositionally biased region" description="Basic and acidic residues" evidence="12">
    <location>
        <begin position="105"/>
        <end position="125"/>
    </location>
</feature>
<keyword evidence="5 11" id="KW-1133">Transmembrane helix</keyword>
<protein>
    <recommendedName>
        <fullName evidence="10 11">Cytochrome b mRNA-processing protein 4</fullName>
    </recommendedName>
</protein>
<evidence type="ECO:0000256" key="7">
    <source>
        <dbReference type="ARBA" id="ARBA00023136"/>
    </source>
</evidence>
<comment type="similarity">
    <text evidence="2 11">Belongs to the CBP4 family.</text>
</comment>
<dbReference type="OrthoDB" id="426293at2759"/>
<name>A0A9W4JRG9_9EURO</name>
<dbReference type="AlphaFoldDB" id="A0A9W4JRG9"/>
<dbReference type="InterPro" id="IPR012420">
    <property type="entry name" value="Cbp4"/>
</dbReference>
<dbReference type="GO" id="GO:0034551">
    <property type="term" value="P:mitochondrial respiratory chain complex III assembly"/>
    <property type="evidence" value="ECO:0007669"/>
    <property type="project" value="TreeGrafter"/>
</dbReference>
<evidence type="ECO:0000313" key="14">
    <source>
        <dbReference type="Proteomes" id="UP001152649"/>
    </source>
</evidence>
<dbReference type="PANTHER" id="PTHR28202">
    <property type="entry name" value="ASSEMBLY FACTOR CBP4"/>
    <property type="match status" value="1"/>
</dbReference>
<comment type="subcellular location">
    <subcellularLocation>
        <location evidence="1 11">Mitochondrion inner membrane</location>
        <topology evidence="1 11">Single-pass membrane protein</topology>
    </subcellularLocation>
</comment>
<proteinExistence type="inferred from homology"/>
<reference evidence="13" key="1">
    <citation type="submission" date="2021-07" db="EMBL/GenBank/DDBJ databases">
        <authorList>
            <person name="Branca A.L. A."/>
        </authorList>
    </citation>
    <scope>NUCLEOTIDE SEQUENCE</scope>
</reference>
<evidence type="ECO:0000256" key="12">
    <source>
        <dbReference type="SAM" id="MobiDB-lite"/>
    </source>
</evidence>
<evidence type="ECO:0000256" key="10">
    <source>
        <dbReference type="ARBA" id="ARBA00031521"/>
    </source>
</evidence>
<evidence type="ECO:0000256" key="1">
    <source>
        <dbReference type="ARBA" id="ARBA00004434"/>
    </source>
</evidence>
<gene>
    <name evidence="13" type="ORF">PSALAMII_LOCUS9433</name>
</gene>
<comment type="function">
    <text evidence="9 11">Essential for the assembly of ubiquinol-cytochrome c reductase. It has a direct effect on the correct occurrence of the Rieske protein, core 4, core 5 and apocytochrome b.</text>
</comment>
<evidence type="ECO:0000256" key="2">
    <source>
        <dbReference type="ARBA" id="ARBA00006780"/>
    </source>
</evidence>
<keyword evidence="6 11" id="KW-0496">Mitochondrion</keyword>
<evidence type="ECO:0000256" key="11">
    <source>
        <dbReference type="RuleBase" id="RU368005"/>
    </source>
</evidence>
<dbReference type="Proteomes" id="UP001152649">
    <property type="component" value="Unassembled WGS sequence"/>
</dbReference>
<evidence type="ECO:0000256" key="5">
    <source>
        <dbReference type="ARBA" id="ARBA00022989"/>
    </source>
</evidence>
<organism evidence="13 14">
    <name type="scientific">Penicillium salamii</name>
    <dbReference type="NCBI Taxonomy" id="1612424"/>
    <lineage>
        <taxon>Eukaryota</taxon>
        <taxon>Fungi</taxon>
        <taxon>Dikarya</taxon>
        <taxon>Ascomycota</taxon>
        <taxon>Pezizomycotina</taxon>
        <taxon>Eurotiomycetes</taxon>
        <taxon>Eurotiomycetidae</taxon>
        <taxon>Eurotiales</taxon>
        <taxon>Aspergillaceae</taxon>
        <taxon>Penicillium</taxon>
    </lineage>
</organism>
<evidence type="ECO:0000256" key="9">
    <source>
        <dbReference type="ARBA" id="ARBA00025413"/>
    </source>
</evidence>
<comment type="caution">
    <text evidence="13">The sequence shown here is derived from an EMBL/GenBank/DDBJ whole genome shotgun (WGS) entry which is preliminary data.</text>
</comment>
<dbReference type="Pfam" id="PF07960">
    <property type="entry name" value="CBP4"/>
    <property type="match status" value="1"/>
</dbReference>
<evidence type="ECO:0000256" key="4">
    <source>
        <dbReference type="ARBA" id="ARBA00022792"/>
    </source>
</evidence>
<keyword evidence="3 11" id="KW-0812">Transmembrane</keyword>
<evidence type="ECO:0000256" key="8">
    <source>
        <dbReference type="ARBA" id="ARBA00023186"/>
    </source>
</evidence>
<sequence>MISTSRYLIMSRVGLWAKVLAGGLAMCVGGPAFVEWIRPTDEELRKRYNPELRQRSEAQGDRRAQEFDDYVSKLKEWSKSDKSIWYAAQEERDRKQAALDAQRTQAKEQTKTQREEMRKEMLGEK</sequence>
<feature type="region of interest" description="Disordered" evidence="12">
    <location>
        <begin position="96"/>
        <end position="125"/>
    </location>
</feature>
<keyword evidence="7 11" id="KW-0472">Membrane</keyword>
<keyword evidence="8 11" id="KW-0143">Chaperone</keyword>
<evidence type="ECO:0000256" key="6">
    <source>
        <dbReference type="ARBA" id="ARBA00023128"/>
    </source>
</evidence>
<feature type="transmembrane region" description="Helical" evidence="11">
    <location>
        <begin position="15"/>
        <end position="37"/>
    </location>
</feature>